<dbReference type="GO" id="GO:1990077">
    <property type="term" value="C:primosome complex"/>
    <property type="evidence" value="ECO:0007669"/>
    <property type="project" value="UniProtKB-UniRule"/>
</dbReference>
<comment type="catalytic activity">
    <reaction evidence="10 12">
        <text>ATP + H2O = ADP + phosphate + H(+)</text>
        <dbReference type="Rhea" id="RHEA:13065"/>
        <dbReference type="ChEBI" id="CHEBI:15377"/>
        <dbReference type="ChEBI" id="CHEBI:15378"/>
        <dbReference type="ChEBI" id="CHEBI:30616"/>
        <dbReference type="ChEBI" id="CHEBI:43474"/>
        <dbReference type="ChEBI" id="CHEBI:456216"/>
        <dbReference type="EC" id="5.6.2.3"/>
    </reaction>
</comment>
<evidence type="ECO:0000256" key="5">
    <source>
        <dbReference type="ARBA" id="ARBA00022801"/>
    </source>
</evidence>
<evidence type="ECO:0000256" key="6">
    <source>
        <dbReference type="ARBA" id="ARBA00022806"/>
    </source>
</evidence>
<comment type="similarity">
    <text evidence="1 12">Belongs to the helicase family. DnaB subfamily.</text>
</comment>
<dbReference type="InterPro" id="IPR016136">
    <property type="entry name" value="DNA_helicase_N/primase_C"/>
</dbReference>
<dbReference type="SUPFAM" id="SSF48024">
    <property type="entry name" value="N-terminal domain of DnaB helicase"/>
    <property type="match status" value="1"/>
</dbReference>
<protein>
    <recommendedName>
        <fullName evidence="11 12">Replicative DNA helicase</fullName>
        <ecNumber evidence="11 12">5.6.2.3</ecNumber>
    </recommendedName>
</protein>
<dbReference type="CDD" id="cd00984">
    <property type="entry name" value="DnaB_C"/>
    <property type="match status" value="1"/>
</dbReference>
<evidence type="ECO:0000256" key="8">
    <source>
        <dbReference type="ARBA" id="ARBA00023125"/>
    </source>
</evidence>
<evidence type="ECO:0000256" key="2">
    <source>
        <dbReference type="ARBA" id="ARBA00022515"/>
    </source>
</evidence>
<comment type="function">
    <text evidence="12">The main replicative DNA helicase, it participates in initiation and elongation during chromosome replication. Travels ahead of the DNA replisome, separating dsDNA into templates for DNA synthesis. A processive ATP-dependent 5'-3' DNA helicase it has DNA-dependent ATPase activity.</text>
</comment>
<keyword evidence="7 12" id="KW-0067">ATP-binding</keyword>
<organism evidence="15 16">
    <name type="scientific">Corynebacterium kroppenstedtii</name>
    <dbReference type="NCBI Taxonomy" id="161879"/>
    <lineage>
        <taxon>Bacteria</taxon>
        <taxon>Bacillati</taxon>
        <taxon>Actinomycetota</taxon>
        <taxon>Actinomycetes</taxon>
        <taxon>Mycobacteriales</taxon>
        <taxon>Corynebacteriaceae</taxon>
        <taxon>Corynebacterium</taxon>
    </lineage>
</organism>
<evidence type="ECO:0000256" key="12">
    <source>
        <dbReference type="RuleBase" id="RU362085"/>
    </source>
</evidence>
<dbReference type="FunFam" id="3.40.50.300:FF:000351">
    <property type="entry name" value="Replicative DNA helicase"/>
    <property type="match status" value="1"/>
</dbReference>
<dbReference type="Gene3D" id="3.40.50.300">
    <property type="entry name" value="P-loop containing nucleotide triphosphate hydrolases"/>
    <property type="match status" value="1"/>
</dbReference>
<evidence type="ECO:0000256" key="11">
    <source>
        <dbReference type="NCBIfam" id="TIGR00665"/>
    </source>
</evidence>
<dbReference type="Pfam" id="PF03796">
    <property type="entry name" value="DnaB_C"/>
    <property type="match status" value="1"/>
</dbReference>
<dbReference type="GO" id="GO:0003677">
    <property type="term" value="F:DNA binding"/>
    <property type="evidence" value="ECO:0007669"/>
    <property type="project" value="UniProtKB-UniRule"/>
</dbReference>
<evidence type="ECO:0000256" key="4">
    <source>
        <dbReference type="ARBA" id="ARBA00022741"/>
    </source>
</evidence>
<dbReference type="FunFam" id="1.10.860.10:FF:000001">
    <property type="entry name" value="Replicative DNA helicase"/>
    <property type="match status" value="1"/>
</dbReference>
<keyword evidence="3 12" id="KW-0235">DNA replication</keyword>
<comment type="caution">
    <text evidence="15">The sequence shown here is derived from an EMBL/GenBank/DDBJ whole genome shotgun (WGS) entry which is preliminary data.</text>
</comment>
<keyword evidence="6 12" id="KW-0347">Helicase</keyword>
<feature type="domain" description="SF4 helicase" evidence="14">
    <location>
        <begin position="227"/>
        <end position="494"/>
    </location>
</feature>
<dbReference type="PANTHER" id="PTHR30153:SF2">
    <property type="entry name" value="REPLICATIVE DNA HELICASE"/>
    <property type="match status" value="1"/>
</dbReference>
<dbReference type="InterPro" id="IPR007694">
    <property type="entry name" value="DNA_helicase_DnaB-like_C"/>
</dbReference>
<evidence type="ECO:0000256" key="13">
    <source>
        <dbReference type="SAM" id="MobiDB-lite"/>
    </source>
</evidence>
<evidence type="ECO:0000313" key="15">
    <source>
        <dbReference type="EMBL" id="PZR05732.1"/>
    </source>
</evidence>
<dbReference type="Pfam" id="PF00772">
    <property type="entry name" value="DnaB"/>
    <property type="match status" value="1"/>
</dbReference>
<keyword evidence="4 12" id="KW-0547">Nucleotide-binding</keyword>
<dbReference type="InterPro" id="IPR036185">
    <property type="entry name" value="DNA_heli_DnaB-like_N_sf"/>
</dbReference>
<sequence length="496" mass="54285">MASRSAVSASSFDNSYDSYESGFGSGGDYEDASFGPSGGPDPRDYEEFGRKSPQDIEAEQAVLGGMLQSQDAITDVVEILRADDFYDPRHQTIFNAILDLYSESADAQLQIDPVLVSNRLNRDGDLERVGGAPYIHTLMTKVPTAANASYYARIVAEKAVLRGLVSVGTEIAKLGYNGINGQDVDKVVDYAQSQVFGVGRRDASTDYAELADMFEEVNDLLNEYEMHGGAASGVPTGFLDLDKTINGLHPGQMVIIAARPGVGKSTLAMDFMRSASVENDTPSALFSLEMSKMEIVLRLLSAEAEVKLTNMRSGKMDESEWTRLAQTMGKLEKAPIFIDDSPNLTMMEIRTKARQIKQKHGLGLIVVDYLQLMTSGRKVESRQQEVSEFSRQLKLLAKEVEVPLIAISQLNRGPESRTDKKPQLADLRESGSLEQDADMVMLLYRPDSQPGALDNAREGEADIILAKHRGGPVGTIPIAEQLKYSRFANLATDNFS</sequence>
<evidence type="ECO:0000256" key="9">
    <source>
        <dbReference type="ARBA" id="ARBA00023235"/>
    </source>
</evidence>
<gene>
    <name evidence="15" type="primary">dnaB</name>
    <name evidence="15" type="ORF">DI525_03560</name>
</gene>
<dbReference type="InterPro" id="IPR027417">
    <property type="entry name" value="P-loop_NTPase"/>
</dbReference>
<dbReference type="SUPFAM" id="SSF52540">
    <property type="entry name" value="P-loop containing nucleoside triphosphate hydrolases"/>
    <property type="match status" value="1"/>
</dbReference>
<keyword evidence="8 12" id="KW-0238">DNA-binding</keyword>
<dbReference type="PROSITE" id="PS51199">
    <property type="entry name" value="SF4_HELICASE"/>
    <property type="match status" value="1"/>
</dbReference>
<name>A0A2W5SSB6_9CORY</name>
<proteinExistence type="inferred from homology"/>
<dbReference type="NCBIfam" id="TIGR00665">
    <property type="entry name" value="DnaB"/>
    <property type="match status" value="1"/>
</dbReference>
<evidence type="ECO:0000256" key="1">
    <source>
        <dbReference type="ARBA" id="ARBA00008428"/>
    </source>
</evidence>
<dbReference type="InterPro" id="IPR003593">
    <property type="entry name" value="AAA+_ATPase"/>
</dbReference>
<evidence type="ECO:0000259" key="14">
    <source>
        <dbReference type="PROSITE" id="PS51199"/>
    </source>
</evidence>
<dbReference type="PANTHER" id="PTHR30153">
    <property type="entry name" value="REPLICATIVE DNA HELICASE DNAB"/>
    <property type="match status" value="1"/>
</dbReference>
<dbReference type="GO" id="GO:0016887">
    <property type="term" value="F:ATP hydrolysis activity"/>
    <property type="evidence" value="ECO:0007669"/>
    <property type="project" value="RHEA"/>
</dbReference>
<evidence type="ECO:0000256" key="7">
    <source>
        <dbReference type="ARBA" id="ARBA00022840"/>
    </source>
</evidence>
<keyword evidence="5 12" id="KW-0378">Hydrolase</keyword>
<evidence type="ECO:0000313" key="16">
    <source>
        <dbReference type="Proteomes" id="UP000249432"/>
    </source>
</evidence>
<dbReference type="EC" id="5.6.2.3" evidence="11 12"/>
<reference evidence="15 16" key="1">
    <citation type="submission" date="2017-08" db="EMBL/GenBank/DDBJ databases">
        <title>Infants hospitalized years apart are colonized by the same room-sourced microbial strains.</title>
        <authorList>
            <person name="Brooks B."/>
            <person name="Olm M.R."/>
            <person name="Firek B.A."/>
            <person name="Baker R."/>
            <person name="Thomas B.C."/>
            <person name="Morowitz M.J."/>
            <person name="Banfield J.F."/>
        </authorList>
    </citation>
    <scope>NUCLEOTIDE SEQUENCE [LARGE SCALE GENOMIC DNA]</scope>
    <source>
        <strain evidence="15">S2_003_000_R1_3</strain>
    </source>
</reference>
<keyword evidence="9" id="KW-0413">Isomerase</keyword>
<dbReference type="InterPro" id="IPR007693">
    <property type="entry name" value="DNA_helicase_DnaB-like_N"/>
</dbReference>
<dbReference type="GO" id="GO:0043139">
    <property type="term" value="F:5'-3' DNA helicase activity"/>
    <property type="evidence" value="ECO:0007669"/>
    <property type="project" value="UniProtKB-EC"/>
</dbReference>
<dbReference type="SMART" id="SM00382">
    <property type="entry name" value="AAA"/>
    <property type="match status" value="1"/>
</dbReference>
<dbReference type="GO" id="GO:0005524">
    <property type="term" value="F:ATP binding"/>
    <property type="evidence" value="ECO:0007669"/>
    <property type="project" value="UniProtKB-UniRule"/>
</dbReference>
<dbReference type="RefSeq" id="WP_303734419.1">
    <property type="nucleotide sequence ID" value="NZ_CAKZHK010000010.1"/>
</dbReference>
<evidence type="ECO:0000256" key="10">
    <source>
        <dbReference type="ARBA" id="ARBA00048954"/>
    </source>
</evidence>
<evidence type="ECO:0000256" key="3">
    <source>
        <dbReference type="ARBA" id="ARBA00022705"/>
    </source>
</evidence>
<dbReference type="EMBL" id="QFRA01000005">
    <property type="protein sequence ID" value="PZR05732.1"/>
    <property type="molecule type" value="Genomic_DNA"/>
</dbReference>
<dbReference type="AlphaFoldDB" id="A0A2W5SSB6"/>
<dbReference type="Gene3D" id="1.10.860.10">
    <property type="entry name" value="DNAb Helicase, Chain A"/>
    <property type="match status" value="1"/>
</dbReference>
<dbReference type="InterPro" id="IPR007692">
    <property type="entry name" value="DNA_helicase_DnaB"/>
</dbReference>
<dbReference type="GO" id="GO:0006269">
    <property type="term" value="P:DNA replication, synthesis of primer"/>
    <property type="evidence" value="ECO:0007669"/>
    <property type="project" value="UniProtKB-UniRule"/>
</dbReference>
<dbReference type="Proteomes" id="UP000249432">
    <property type="component" value="Unassembled WGS sequence"/>
</dbReference>
<feature type="region of interest" description="Disordered" evidence="13">
    <location>
        <begin position="23"/>
        <end position="49"/>
    </location>
</feature>
<dbReference type="GO" id="GO:0005829">
    <property type="term" value="C:cytosol"/>
    <property type="evidence" value="ECO:0007669"/>
    <property type="project" value="TreeGrafter"/>
</dbReference>
<accession>A0A2W5SSB6</accession>
<keyword evidence="2 12" id="KW-0639">Primosome</keyword>